<keyword evidence="3" id="KW-1185">Reference proteome</keyword>
<dbReference type="GeneID" id="87829493"/>
<evidence type="ECO:0000313" key="2">
    <source>
        <dbReference type="EMBL" id="KAK4124063.1"/>
    </source>
</evidence>
<dbReference type="Proteomes" id="UP001302602">
    <property type="component" value="Unassembled WGS sequence"/>
</dbReference>
<dbReference type="RefSeq" id="XP_062647834.1">
    <property type="nucleotide sequence ID" value="XM_062792724.1"/>
</dbReference>
<name>A0AAN6U0A4_9PEZI</name>
<dbReference type="AlphaFoldDB" id="A0AAN6U0A4"/>
<feature type="region of interest" description="Disordered" evidence="1">
    <location>
        <begin position="1"/>
        <end position="103"/>
    </location>
</feature>
<evidence type="ECO:0000256" key="1">
    <source>
        <dbReference type="SAM" id="MobiDB-lite"/>
    </source>
</evidence>
<feature type="compositionally biased region" description="Low complexity" evidence="1">
    <location>
        <begin position="67"/>
        <end position="94"/>
    </location>
</feature>
<reference evidence="2" key="2">
    <citation type="submission" date="2023-05" db="EMBL/GenBank/DDBJ databases">
        <authorList>
            <consortium name="Lawrence Berkeley National Laboratory"/>
            <person name="Steindorff A."/>
            <person name="Hensen N."/>
            <person name="Bonometti L."/>
            <person name="Westerberg I."/>
            <person name="Brannstrom I.O."/>
            <person name="Guillou S."/>
            <person name="Cros-Aarteil S."/>
            <person name="Calhoun S."/>
            <person name="Haridas S."/>
            <person name="Kuo A."/>
            <person name="Mondo S."/>
            <person name="Pangilinan J."/>
            <person name="Riley R."/>
            <person name="Labutti K."/>
            <person name="Andreopoulos B."/>
            <person name="Lipzen A."/>
            <person name="Chen C."/>
            <person name="Yanf M."/>
            <person name="Daum C."/>
            <person name="Ng V."/>
            <person name="Clum A."/>
            <person name="Ohm R."/>
            <person name="Martin F."/>
            <person name="Silar P."/>
            <person name="Natvig D."/>
            <person name="Lalanne C."/>
            <person name="Gautier V."/>
            <person name="Ament-Velasquez S.L."/>
            <person name="Kruys A."/>
            <person name="Hutchinson M.I."/>
            <person name="Powell A.J."/>
            <person name="Barry K."/>
            <person name="Miller A.N."/>
            <person name="Grigoriev I.V."/>
            <person name="Debuchy R."/>
            <person name="Gladieux P."/>
            <person name="Thoren M.H."/>
            <person name="Johannesson H."/>
        </authorList>
    </citation>
    <scope>NUCLEOTIDE SEQUENCE</scope>
    <source>
        <strain evidence="2">CBS 731.68</strain>
    </source>
</reference>
<feature type="compositionally biased region" description="Low complexity" evidence="1">
    <location>
        <begin position="11"/>
        <end position="24"/>
    </location>
</feature>
<evidence type="ECO:0000313" key="3">
    <source>
        <dbReference type="Proteomes" id="UP001302602"/>
    </source>
</evidence>
<accession>A0AAN6U0A4</accession>
<sequence length="103" mass="9865">MSQPKPHPQRSSSVYSQGSSSSNSGANPPTRSFPSSGYSPAANRPGSSGSSGPGSGADMPAQASIMSAYGHSSYGAASQSGASDSNSGSVGAAGPVRPLSGTS</sequence>
<dbReference type="EMBL" id="MU853227">
    <property type="protein sequence ID" value="KAK4124063.1"/>
    <property type="molecule type" value="Genomic_DNA"/>
</dbReference>
<feature type="compositionally biased region" description="Polar residues" evidence="1">
    <location>
        <begin position="25"/>
        <end position="38"/>
    </location>
</feature>
<protein>
    <submittedName>
        <fullName evidence="2">Uncharacterized protein</fullName>
    </submittedName>
</protein>
<comment type="caution">
    <text evidence="2">The sequence shown here is derived from an EMBL/GenBank/DDBJ whole genome shotgun (WGS) entry which is preliminary data.</text>
</comment>
<reference evidence="2" key="1">
    <citation type="journal article" date="2023" name="Mol. Phylogenet. Evol.">
        <title>Genome-scale phylogeny and comparative genomics of the fungal order Sordariales.</title>
        <authorList>
            <person name="Hensen N."/>
            <person name="Bonometti L."/>
            <person name="Westerberg I."/>
            <person name="Brannstrom I.O."/>
            <person name="Guillou S."/>
            <person name="Cros-Aarteil S."/>
            <person name="Calhoun S."/>
            <person name="Haridas S."/>
            <person name="Kuo A."/>
            <person name="Mondo S."/>
            <person name="Pangilinan J."/>
            <person name="Riley R."/>
            <person name="LaButti K."/>
            <person name="Andreopoulos B."/>
            <person name="Lipzen A."/>
            <person name="Chen C."/>
            <person name="Yan M."/>
            <person name="Daum C."/>
            <person name="Ng V."/>
            <person name="Clum A."/>
            <person name="Steindorff A."/>
            <person name="Ohm R.A."/>
            <person name="Martin F."/>
            <person name="Silar P."/>
            <person name="Natvig D.O."/>
            <person name="Lalanne C."/>
            <person name="Gautier V."/>
            <person name="Ament-Velasquez S.L."/>
            <person name="Kruys A."/>
            <person name="Hutchinson M.I."/>
            <person name="Powell A.J."/>
            <person name="Barry K."/>
            <person name="Miller A.N."/>
            <person name="Grigoriev I.V."/>
            <person name="Debuchy R."/>
            <person name="Gladieux P."/>
            <person name="Hiltunen Thoren M."/>
            <person name="Johannesson H."/>
        </authorList>
    </citation>
    <scope>NUCLEOTIDE SEQUENCE</scope>
    <source>
        <strain evidence="2">CBS 731.68</strain>
    </source>
</reference>
<organism evidence="2 3">
    <name type="scientific">Parathielavia appendiculata</name>
    <dbReference type="NCBI Taxonomy" id="2587402"/>
    <lineage>
        <taxon>Eukaryota</taxon>
        <taxon>Fungi</taxon>
        <taxon>Dikarya</taxon>
        <taxon>Ascomycota</taxon>
        <taxon>Pezizomycotina</taxon>
        <taxon>Sordariomycetes</taxon>
        <taxon>Sordariomycetidae</taxon>
        <taxon>Sordariales</taxon>
        <taxon>Chaetomiaceae</taxon>
        <taxon>Parathielavia</taxon>
    </lineage>
</organism>
<proteinExistence type="predicted"/>
<gene>
    <name evidence="2" type="ORF">N657DRAFT_644256</name>
</gene>